<dbReference type="VEuPathDB" id="FungiDB:GLRG_08189"/>
<gene>
    <name evidence="2" type="ORF">GLRG_08189</name>
</gene>
<evidence type="ECO:0000313" key="2">
    <source>
        <dbReference type="EMBL" id="EFQ33045.1"/>
    </source>
</evidence>
<keyword evidence="1" id="KW-0732">Signal</keyword>
<sequence length="272" mass="29907">MKSTLLGFAALAALLAPAVAIPLFPTNDTTSYDTVGLKGGFDPAKIMEKDCLRWCPHIVPGLHAYKQPATFDCRLRCRSEAFYRASRQVSSQAAKAAINKTRAEGFSREPVVPLELGLFLKKHRLLNTTGIESRSEGDMASQVAVGGDEVKIDPKKPKGNPCAWPTEWDNSAESQREMHTCLASCPVGSFFGVCLHPCFLEIMERRCGEKTAEQYYKPQGAEHWAGIRRQWGPNLPGIPPEKLPKLLVDYPPITHNFPGGGNAIPGDEYLLD</sequence>
<protein>
    <submittedName>
        <fullName evidence="2">Uncharacterized protein</fullName>
    </submittedName>
</protein>
<reference evidence="3" key="1">
    <citation type="journal article" date="2012" name="Nat. Genet.">
        <title>Lifestyle transitions in plant pathogenic Colletotrichum fungi deciphered by genome and transcriptome analyses.</title>
        <authorList>
            <person name="O'Connell R.J."/>
            <person name="Thon M.R."/>
            <person name="Hacquard S."/>
            <person name="Amyotte S.G."/>
            <person name="Kleemann J."/>
            <person name="Torres M.F."/>
            <person name="Damm U."/>
            <person name="Buiate E.A."/>
            <person name="Epstein L."/>
            <person name="Alkan N."/>
            <person name="Altmueller J."/>
            <person name="Alvarado-Balderrama L."/>
            <person name="Bauser C.A."/>
            <person name="Becker C."/>
            <person name="Birren B.W."/>
            <person name="Chen Z."/>
            <person name="Choi J."/>
            <person name="Crouch J.A."/>
            <person name="Duvick J.P."/>
            <person name="Farman M.A."/>
            <person name="Gan P."/>
            <person name="Heiman D."/>
            <person name="Henrissat B."/>
            <person name="Howard R.J."/>
            <person name="Kabbage M."/>
            <person name="Koch C."/>
            <person name="Kracher B."/>
            <person name="Kubo Y."/>
            <person name="Law A.D."/>
            <person name="Lebrun M.-H."/>
            <person name="Lee Y.-H."/>
            <person name="Miyara I."/>
            <person name="Moore N."/>
            <person name="Neumann U."/>
            <person name="Nordstroem K."/>
            <person name="Panaccione D.G."/>
            <person name="Panstruga R."/>
            <person name="Place M."/>
            <person name="Proctor R.H."/>
            <person name="Prusky D."/>
            <person name="Rech G."/>
            <person name="Reinhardt R."/>
            <person name="Rollins J.A."/>
            <person name="Rounsley S."/>
            <person name="Schardl C.L."/>
            <person name="Schwartz D.C."/>
            <person name="Shenoy N."/>
            <person name="Shirasu K."/>
            <person name="Sikhakolli U.R."/>
            <person name="Stueber K."/>
            <person name="Sukno S.A."/>
            <person name="Sweigard J.A."/>
            <person name="Takano Y."/>
            <person name="Takahara H."/>
            <person name="Trail F."/>
            <person name="van der Does H.C."/>
            <person name="Voll L.M."/>
            <person name="Will I."/>
            <person name="Young S."/>
            <person name="Zeng Q."/>
            <person name="Zhang J."/>
            <person name="Zhou S."/>
            <person name="Dickman M.B."/>
            <person name="Schulze-Lefert P."/>
            <person name="Ver Loren van Themaat E."/>
            <person name="Ma L.-J."/>
            <person name="Vaillancourt L.J."/>
        </authorList>
    </citation>
    <scope>NUCLEOTIDE SEQUENCE [LARGE SCALE GENOMIC DNA]</scope>
    <source>
        <strain evidence="3">M1.001 / M2 / FGSC 10212</strain>
    </source>
</reference>
<accession>E3QQA7</accession>
<feature type="signal peptide" evidence="1">
    <location>
        <begin position="1"/>
        <end position="20"/>
    </location>
</feature>
<dbReference type="eggNOG" id="ENOG502T5G8">
    <property type="taxonomic scope" value="Eukaryota"/>
</dbReference>
<evidence type="ECO:0000256" key="1">
    <source>
        <dbReference type="SAM" id="SignalP"/>
    </source>
</evidence>
<keyword evidence="3" id="KW-1185">Reference proteome</keyword>
<proteinExistence type="predicted"/>
<dbReference type="GeneID" id="24413554"/>
<dbReference type="HOGENOM" id="CLU_1023115_0_0_1"/>
<dbReference type="OrthoDB" id="4850950at2759"/>
<dbReference type="AlphaFoldDB" id="E3QQA7"/>
<name>E3QQA7_COLGM</name>
<organism evidence="3">
    <name type="scientific">Colletotrichum graminicola (strain M1.001 / M2 / FGSC 10212)</name>
    <name type="common">Maize anthracnose fungus</name>
    <name type="synonym">Glomerella graminicola</name>
    <dbReference type="NCBI Taxonomy" id="645133"/>
    <lineage>
        <taxon>Eukaryota</taxon>
        <taxon>Fungi</taxon>
        <taxon>Dikarya</taxon>
        <taxon>Ascomycota</taxon>
        <taxon>Pezizomycotina</taxon>
        <taxon>Sordariomycetes</taxon>
        <taxon>Hypocreomycetidae</taxon>
        <taxon>Glomerellales</taxon>
        <taxon>Glomerellaceae</taxon>
        <taxon>Colletotrichum</taxon>
        <taxon>Colletotrichum graminicola species complex</taxon>
    </lineage>
</organism>
<dbReference type="RefSeq" id="XP_008097065.1">
    <property type="nucleotide sequence ID" value="XM_008098874.1"/>
</dbReference>
<feature type="chain" id="PRO_5003180707" evidence="1">
    <location>
        <begin position="21"/>
        <end position="272"/>
    </location>
</feature>
<dbReference type="Proteomes" id="UP000008782">
    <property type="component" value="Unassembled WGS sequence"/>
</dbReference>
<dbReference type="EMBL" id="GG697367">
    <property type="protein sequence ID" value="EFQ33045.1"/>
    <property type="molecule type" value="Genomic_DNA"/>
</dbReference>
<evidence type="ECO:0000313" key="3">
    <source>
        <dbReference type="Proteomes" id="UP000008782"/>
    </source>
</evidence>